<evidence type="ECO:0000313" key="1">
    <source>
        <dbReference type="EMBL" id="CDL86133.1"/>
    </source>
</evidence>
<proteinExistence type="predicted"/>
<name>W1J7Y2_9GAMM</name>
<sequence>MIMYYSLINYINILNILYKNNFIFNLRIKYICDFSDFDNYIKHDIYFNNQDYNMLLFIFSSNK</sequence>
<evidence type="ECO:0000313" key="2">
    <source>
        <dbReference type="Proteomes" id="UP000019197"/>
    </source>
</evidence>
<accession>W1J7Y2</accession>
<dbReference type="EMBL" id="CBXE010000196">
    <property type="protein sequence ID" value="CDL86133.1"/>
    <property type="molecule type" value="Genomic_DNA"/>
</dbReference>
<gene>
    <name evidence="1" type="ORF">XCR1_2750022</name>
</gene>
<dbReference type="Proteomes" id="UP000019197">
    <property type="component" value="Unassembled WGS sequence"/>
</dbReference>
<protein>
    <submittedName>
        <fullName evidence="1">Uncharacterized protein</fullName>
    </submittedName>
</protein>
<reference evidence="1 2" key="1">
    <citation type="submission" date="2013-11" db="EMBL/GenBank/DDBJ databases">
        <title>Draft genome sequence and annotation of the entomopathogenic bacterium, Xenorhabdus cabanillasi strain JM26.</title>
        <authorList>
            <person name="Gualtieri M."/>
            <person name="Ogier J.C."/>
            <person name="Pages S."/>
            <person name="Givaudan A."/>
            <person name="Gaudriault S."/>
        </authorList>
    </citation>
    <scope>NUCLEOTIDE SEQUENCE [LARGE SCALE GENOMIC DNA]</scope>
    <source>
        <strain evidence="1 2">JM26</strain>
    </source>
</reference>
<organism evidence="1 2">
    <name type="scientific">Xenorhabdus cabanillasii JM26</name>
    <dbReference type="NCBI Taxonomy" id="1427517"/>
    <lineage>
        <taxon>Bacteria</taxon>
        <taxon>Pseudomonadati</taxon>
        <taxon>Pseudomonadota</taxon>
        <taxon>Gammaproteobacteria</taxon>
        <taxon>Enterobacterales</taxon>
        <taxon>Morganellaceae</taxon>
        <taxon>Xenorhabdus</taxon>
    </lineage>
</organism>
<comment type="caution">
    <text evidence="1">The sequence shown here is derived from an EMBL/GenBank/DDBJ whole genome shotgun (WGS) entry which is preliminary data.</text>
</comment>
<dbReference type="AlphaFoldDB" id="W1J7Y2"/>